<dbReference type="SUPFAM" id="SSF51445">
    <property type="entry name" value="(Trans)glycosidases"/>
    <property type="match status" value="1"/>
</dbReference>
<dbReference type="NCBIfam" id="NF011080">
    <property type="entry name" value="PRK14508.1-3"/>
    <property type="match status" value="1"/>
</dbReference>
<dbReference type="Gene3D" id="3.20.20.80">
    <property type="entry name" value="Glycosidases"/>
    <property type="match status" value="1"/>
</dbReference>
<comment type="catalytic activity">
    <reaction evidence="1 10">
        <text>Transfers a segment of a (1-&gt;4)-alpha-D-glucan to a new position in an acceptor, which may be glucose or a (1-&gt;4)-alpha-D-glucan.</text>
        <dbReference type="EC" id="2.4.1.25"/>
    </reaction>
</comment>
<evidence type="ECO:0000256" key="5">
    <source>
        <dbReference type="ARBA" id="ARBA00022676"/>
    </source>
</evidence>
<evidence type="ECO:0000256" key="1">
    <source>
        <dbReference type="ARBA" id="ARBA00000439"/>
    </source>
</evidence>
<keyword evidence="6 10" id="KW-0808">Transferase</keyword>
<dbReference type="PANTHER" id="PTHR32438:SF5">
    <property type="entry name" value="4-ALPHA-GLUCANOTRANSFERASE DPE1, CHLOROPLASTIC_AMYLOPLASTIC"/>
    <property type="match status" value="1"/>
</dbReference>
<evidence type="ECO:0000256" key="8">
    <source>
        <dbReference type="ARBA" id="ARBA00031423"/>
    </source>
</evidence>
<proteinExistence type="inferred from homology"/>
<protein>
    <recommendedName>
        <fullName evidence="4 10">4-alpha-glucanotransferase</fullName>
        <ecNumber evidence="3 10">2.4.1.25</ecNumber>
    </recommendedName>
    <alternativeName>
        <fullName evidence="8 10">Amylomaltase</fullName>
    </alternativeName>
    <alternativeName>
        <fullName evidence="9 10">Disproportionating enzyme</fullName>
    </alternativeName>
</protein>
<evidence type="ECO:0000256" key="2">
    <source>
        <dbReference type="ARBA" id="ARBA00005684"/>
    </source>
</evidence>
<dbReference type="Pfam" id="PF02446">
    <property type="entry name" value="Glyco_hydro_77"/>
    <property type="match status" value="1"/>
</dbReference>
<evidence type="ECO:0000256" key="9">
    <source>
        <dbReference type="ARBA" id="ARBA00031501"/>
    </source>
</evidence>
<dbReference type="GO" id="GO:0004134">
    <property type="term" value="F:4-alpha-glucanotransferase activity"/>
    <property type="evidence" value="ECO:0007669"/>
    <property type="project" value="UniProtKB-EC"/>
</dbReference>
<evidence type="ECO:0000313" key="12">
    <source>
        <dbReference type="Proteomes" id="UP001606099"/>
    </source>
</evidence>
<dbReference type="InterPro" id="IPR003385">
    <property type="entry name" value="Glyco_hydro_77"/>
</dbReference>
<keyword evidence="5 10" id="KW-0328">Glycosyltransferase</keyword>
<dbReference type="Proteomes" id="UP001606099">
    <property type="component" value="Unassembled WGS sequence"/>
</dbReference>
<reference evidence="11 12" key="1">
    <citation type="submission" date="2024-08" db="EMBL/GenBank/DDBJ databases">
        <authorList>
            <person name="Lu H."/>
        </authorList>
    </citation>
    <scope>NUCLEOTIDE SEQUENCE [LARGE SCALE GENOMIC DNA]</scope>
    <source>
        <strain evidence="11 12">BYS180W</strain>
    </source>
</reference>
<comment type="similarity">
    <text evidence="2 10">Belongs to the disproportionating enzyme family.</text>
</comment>
<organism evidence="11 12">
    <name type="scientific">Roseateles rivi</name>
    <dbReference type="NCBI Taxonomy" id="3299028"/>
    <lineage>
        <taxon>Bacteria</taxon>
        <taxon>Pseudomonadati</taxon>
        <taxon>Pseudomonadota</taxon>
        <taxon>Betaproteobacteria</taxon>
        <taxon>Burkholderiales</taxon>
        <taxon>Sphaerotilaceae</taxon>
        <taxon>Roseateles</taxon>
    </lineage>
</organism>
<accession>A0ABW7FS25</accession>
<evidence type="ECO:0000256" key="10">
    <source>
        <dbReference type="RuleBase" id="RU361207"/>
    </source>
</evidence>
<dbReference type="EMBL" id="JBIGHZ010000001">
    <property type="protein sequence ID" value="MFG6447135.1"/>
    <property type="molecule type" value="Genomic_DNA"/>
</dbReference>
<evidence type="ECO:0000313" key="11">
    <source>
        <dbReference type="EMBL" id="MFG6447135.1"/>
    </source>
</evidence>
<keyword evidence="12" id="KW-1185">Reference proteome</keyword>
<dbReference type="PANTHER" id="PTHR32438">
    <property type="entry name" value="4-ALPHA-GLUCANOTRANSFERASE DPE1, CHLOROPLASTIC/AMYLOPLASTIC"/>
    <property type="match status" value="1"/>
</dbReference>
<name>A0ABW7FS25_9BURK</name>
<sequence>MDMNLRMAGVLLHPTSLPGPHGSGDFGPAAYRFVDWLHSAGQRLWQMLPTTPIGPGNSPYQGVSAFAGNPWLVALEPLVEQGWLVLPSVPEFPSLAVDYAQICPWREQQLRAAEAGFRARATPMQRQAFEDWCQAQQHWLEDYALFMALHALRQGQPWWAWEPALARREPAALARARSEAAAELGFWQFVQWQFDEQARQLKAYANARDVRLMGDLPIFVAHDSADCWARPDLYLLDADFQPTVVAGVPPDAMSAQGQRWGNPLYRWERMAHENFAWWTARVKRSLALADVFRIDHFRGFAGYYEIPASSPDARLGHWRPGPGQALFDAIKRELGPLPIVAEDLGFITEDVHALRQACGFPGMRILQFGFGGDGTHEFLPHNWPCTSVAYTGTHDNDTVRGWWQAASPRERAFAGSYLACGEHDVHWAMIRACCNSVAHMALFPLQDVLGLDGAHRMNVPGEPDGNWRWRFSWDMLGLHQGGEPARVLGLITAASGRAPLALLRLP</sequence>
<dbReference type="InterPro" id="IPR017853">
    <property type="entry name" value="GH"/>
</dbReference>
<evidence type="ECO:0000256" key="6">
    <source>
        <dbReference type="ARBA" id="ARBA00022679"/>
    </source>
</evidence>
<gene>
    <name evidence="11" type="primary">malQ</name>
    <name evidence="11" type="ORF">ACG0Z6_02630</name>
</gene>
<evidence type="ECO:0000256" key="3">
    <source>
        <dbReference type="ARBA" id="ARBA00012560"/>
    </source>
</evidence>
<dbReference type="RefSeq" id="WP_394458508.1">
    <property type="nucleotide sequence ID" value="NZ_JBIGHZ010000001.1"/>
</dbReference>
<dbReference type="EC" id="2.4.1.25" evidence="3 10"/>
<evidence type="ECO:0000256" key="7">
    <source>
        <dbReference type="ARBA" id="ARBA00023277"/>
    </source>
</evidence>
<comment type="caution">
    <text evidence="11">The sequence shown here is derived from an EMBL/GenBank/DDBJ whole genome shotgun (WGS) entry which is preliminary data.</text>
</comment>
<evidence type="ECO:0000256" key="4">
    <source>
        <dbReference type="ARBA" id="ARBA00020295"/>
    </source>
</evidence>
<keyword evidence="7 10" id="KW-0119">Carbohydrate metabolism</keyword>
<dbReference type="NCBIfam" id="TIGR00217">
    <property type="entry name" value="malQ"/>
    <property type="match status" value="1"/>
</dbReference>